<sequence length="72" mass="7670">MTQDNKDLLKTIGTVVIVGAAIAGVVYLLKDNEQVQDALAKAKAKATDGLDRVKEGWDGLAETARSKFSHNA</sequence>
<evidence type="ECO:0000256" key="1">
    <source>
        <dbReference type="SAM" id="Phobius"/>
    </source>
</evidence>
<name>A0A1M5CNF1_9BACT</name>
<dbReference type="EMBL" id="FQUO01000009">
    <property type="protein sequence ID" value="SHF56295.1"/>
    <property type="molecule type" value="Genomic_DNA"/>
</dbReference>
<keyword evidence="1" id="KW-1133">Transmembrane helix</keyword>
<dbReference type="Proteomes" id="UP000184368">
    <property type="component" value="Unassembled WGS sequence"/>
</dbReference>
<keyword evidence="1" id="KW-0472">Membrane</keyword>
<evidence type="ECO:0000313" key="3">
    <source>
        <dbReference type="Proteomes" id="UP000184368"/>
    </source>
</evidence>
<gene>
    <name evidence="2" type="ORF">SAMN05444008_109148</name>
</gene>
<evidence type="ECO:0000313" key="2">
    <source>
        <dbReference type="EMBL" id="SHF56295.1"/>
    </source>
</evidence>
<keyword evidence="1" id="KW-0812">Transmembrane</keyword>
<proteinExistence type="predicted"/>
<reference evidence="2 3" key="1">
    <citation type="submission" date="2016-11" db="EMBL/GenBank/DDBJ databases">
        <authorList>
            <person name="Jaros S."/>
            <person name="Januszkiewicz K."/>
            <person name="Wedrychowicz H."/>
        </authorList>
    </citation>
    <scope>NUCLEOTIDE SEQUENCE [LARGE SCALE GENOMIC DNA]</scope>
    <source>
        <strain evidence="2 3">DSM 26897</strain>
    </source>
</reference>
<dbReference type="AlphaFoldDB" id="A0A1M5CNF1"/>
<keyword evidence="3" id="KW-1185">Reference proteome</keyword>
<organism evidence="2 3">
    <name type="scientific">Cnuella takakiae</name>
    <dbReference type="NCBI Taxonomy" id="1302690"/>
    <lineage>
        <taxon>Bacteria</taxon>
        <taxon>Pseudomonadati</taxon>
        <taxon>Bacteroidota</taxon>
        <taxon>Chitinophagia</taxon>
        <taxon>Chitinophagales</taxon>
        <taxon>Chitinophagaceae</taxon>
        <taxon>Cnuella</taxon>
    </lineage>
</organism>
<accession>A0A1M5CNF1</accession>
<dbReference type="RefSeq" id="WP_073043896.1">
    <property type="nucleotide sequence ID" value="NZ_FQUO01000009.1"/>
</dbReference>
<protein>
    <submittedName>
        <fullName evidence="2">Uncharacterized protein</fullName>
    </submittedName>
</protein>
<feature type="transmembrane region" description="Helical" evidence="1">
    <location>
        <begin position="12"/>
        <end position="29"/>
    </location>
</feature>